<evidence type="ECO:0000313" key="2">
    <source>
        <dbReference type="Proteomes" id="UP000478892"/>
    </source>
</evidence>
<reference evidence="1 2" key="1">
    <citation type="submission" date="2019-12" db="EMBL/GenBank/DDBJ databases">
        <authorList>
            <person name="Zhang Y.-J."/>
        </authorList>
    </citation>
    <scope>NUCLEOTIDE SEQUENCE [LARGE SCALE GENOMIC DNA]</scope>
    <source>
        <strain evidence="1 2">CY05</strain>
    </source>
</reference>
<dbReference type="Proteomes" id="UP000478892">
    <property type="component" value="Unassembled WGS sequence"/>
</dbReference>
<gene>
    <name evidence="1" type="ORF">GO984_04530</name>
</gene>
<name>A0A6L6WBX8_9RHOB</name>
<accession>A0A6L6WBX8</accession>
<comment type="caution">
    <text evidence="1">The sequence shown here is derived from an EMBL/GenBank/DDBJ whole genome shotgun (WGS) entry which is preliminary data.</text>
</comment>
<protein>
    <submittedName>
        <fullName evidence="1">Uncharacterized protein</fullName>
    </submittedName>
</protein>
<sequence>MSAIFTYCGPITIDAVGMSRAAIVMAVSATTAVATSRIAPRSGFRG</sequence>
<dbReference type="AlphaFoldDB" id="A0A6L6WBX8"/>
<organism evidence="1 2">
    <name type="scientific">Parasedimentitalea huanghaiensis</name>
    <dbReference type="NCBI Taxonomy" id="2682100"/>
    <lineage>
        <taxon>Bacteria</taxon>
        <taxon>Pseudomonadati</taxon>
        <taxon>Pseudomonadota</taxon>
        <taxon>Alphaproteobacteria</taxon>
        <taxon>Rhodobacterales</taxon>
        <taxon>Paracoccaceae</taxon>
        <taxon>Parasedimentitalea</taxon>
    </lineage>
</organism>
<proteinExistence type="predicted"/>
<dbReference type="RefSeq" id="WP_157021382.1">
    <property type="nucleotide sequence ID" value="NZ_WQLV01000002.1"/>
</dbReference>
<keyword evidence="2" id="KW-1185">Reference proteome</keyword>
<evidence type="ECO:0000313" key="1">
    <source>
        <dbReference type="EMBL" id="MVO15070.1"/>
    </source>
</evidence>
<dbReference type="EMBL" id="WQLV01000002">
    <property type="protein sequence ID" value="MVO15070.1"/>
    <property type="molecule type" value="Genomic_DNA"/>
</dbReference>